<dbReference type="Proteomes" id="UP000297861">
    <property type="component" value="Unassembled WGS sequence"/>
</dbReference>
<evidence type="ECO:0000313" key="2">
    <source>
        <dbReference type="Proteomes" id="UP000297861"/>
    </source>
</evidence>
<organism evidence="1 2">
    <name type="scientific">Dysgonomonas capnocytophagoides</name>
    <dbReference type="NCBI Taxonomy" id="45254"/>
    <lineage>
        <taxon>Bacteria</taxon>
        <taxon>Pseudomonadati</taxon>
        <taxon>Bacteroidota</taxon>
        <taxon>Bacteroidia</taxon>
        <taxon>Bacteroidales</taxon>
        <taxon>Dysgonomonadaceae</taxon>
        <taxon>Dysgonomonas</taxon>
    </lineage>
</organism>
<dbReference type="EMBL" id="SOML01000016">
    <property type="protein sequence ID" value="TFD92780.1"/>
    <property type="molecule type" value="Genomic_DNA"/>
</dbReference>
<protein>
    <submittedName>
        <fullName evidence="1">Uncharacterized protein</fullName>
    </submittedName>
</protein>
<name>A0A4Y8KTY0_9BACT</name>
<proteinExistence type="predicted"/>
<dbReference type="RefSeq" id="WP_134437467.1">
    <property type="nucleotide sequence ID" value="NZ_SOML01000016.1"/>
</dbReference>
<dbReference type="AlphaFoldDB" id="A0A4Y8KTY0"/>
<gene>
    <name evidence="1" type="ORF">E2605_18215</name>
</gene>
<sequence>MNTTVNGINISYPDLGFAFNPIRVFIGNYPSNRIVTLESNYVKTERETYGNTHDLSFDLSAIARSLFNRFEFYKVEEVDTTLIKTLSFTLSDSNGVFYTGSIPIIWGALQIGETYTQNKTLTYFPGFPFTVPLYVQSEVVLKANNEEFRTIAAGKHNLDISGIEATGNIKISVFTSEYYKIQDFTFDFTFGPERVLNPKGLDIQINIADCPSDGVYLRWINKYGEYNYYLFRSSVISSEVKNIDIAYDSLFYTTDLTDNYHLGTGKNIGKSISESQKLFAPLIDSNTFGLLMGLVESPVVDMFFGYDSDNNPKWISVSVADGTFTQSTAHLQDFELYLIPNKKQVQTL</sequence>
<accession>A0A4Y8KTY0</accession>
<reference evidence="1 2" key="1">
    <citation type="submission" date="2019-03" db="EMBL/GenBank/DDBJ databases">
        <title>San Antonio Military Medical Center submission to MRSN (WRAIR), pending publication.</title>
        <authorList>
            <person name="Blyth D.M."/>
            <person name="Mccarthy S.L."/>
            <person name="Schall S.E."/>
            <person name="Stam J.A."/>
            <person name="Ong A.C."/>
            <person name="Mcgann P.T."/>
        </authorList>
    </citation>
    <scope>NUCLEOTIDE SEQUENCE [LARGE SCALE GENOMIC DNA]</scope>
    <source>
        <strain evidence="1 2">MRSN571793</strain>
    </source>
</reference>
<keyword evidence="2" id="KW-1185">Reference proteome</keyword>
<evidence type="ECO:0000313" key="1">
    <source>
        <dbReference type="EMBL" id="TFD92780.1"/>
    </source>
</evidence>
<comment type="caution">
    <text evidence="1">The sequence shown here is derived from an EMBL/GenBank/DDBJ whole genome shotgun (WGS) entry which is preliminary data.</text>
</comment>
<dbReference type="OrthoDB" id="1302475at2"/>